<evidence type="ECO:0000256" key="11">
    <source>
        <dbReference type="ARBA" id="ARBA00048802"/>
    </source>
</evidence>
<organism evidence="16 17">
    <name type="scientific">Desulfohalobium retbaense (strain ATCC 49708 / DSM 5692 / JCM 16813 / HR100)</name>
    <dbReference type="NCBI Taxonomy" id="485915"/>
    <lineage>
        <taxon>Bacteria</taxon>
        <taxon>Pseudomonadati</taxon>
        <taxon>Thermodesulfobacteriota</taxon>
        <taxon>Desulfovibrionia</taxon>
        <taxon>Desulfovibrionales</taxon>
        <taxon>Desulfohalobiaceae</taxon>
        <taxon>Desulfohalobium</taxon>
    </lineage>
</organism>
<reference evidence="17" key="1">
    <citation type="submission" date="2009-09" db="EMBL/GenBank/DDBJ databases">
        <title>The complete chromosome of Desulfohalobium retbaense DSM 5692.</title>
        <authorList>
            <consortium name="US DOE Joint Genome Institute (JGI-PGF)"/>
            <person name="Lucas S."/>
            <person name="Copeland A."/>
            <person name="Lapidus A."/>
            <person name="Glavina del Rio T."/>
            <person name="Dalin E."/>
            <person name="Tice H."/>
            <person name="Bruce D."/>
            <person name="Goodwin L."/>
            <person name="Pitluck S."/>
            <person name="Kyrpides N."/>
            <person name="Mavromatis K."/>
            <person name="Ivanova N."/>
            <person name="Mikhailova N."/>
            <person name="Munk A.C."/>
            <person name="Brettin T."/>
            <person name="Detter J.C."/>
            <person name="Han C."/>
            <person name="Tapia R."/>
            <person name="Larimer F."/>
            <person name="Land M."/>
            <person name="Hauser L."/>
            <person name="Markowitz V."/>
            <person name="Cheng J.-F."/>
            <person name="Hugenholtz P."/>
            <person name="Woyke T."/>
            <person name="Wu D."/>
            <person name="Spring S."/>
            <person name="Klenk H.-P."/>
            <person name="Eisen J.A."/>
        </authorList>
    </citation>
    <scope>NUCLEOTIDE SEQUENCE [LARGE SCALE GENOMIC DNA]</scope>
    <source>
        <strain evidence="17">DSM 5692</strain>
    </source>
</reference>
<feature type="binding site" evidence="14">
    <location>
        <begin position="231"/>
        <end position="232"/>
    </location>
    <ligand>
        <name>FMN</name>
        <dbReference type="ChEBI" id="CHEBI:58210"/>
    </ligand>
</feature>
<evidence type="ECO:0000313" key="17">
    <source>
        <dbReference type="Proteomes" id="UP000001052"/>
    </source>
</evidence>
<proteinExistence type="inferred from homology"/>
<keyword evidence="8" id="KW-0694">RNA-binding</keyword>
<comment type="function">
    <text evidence="2 12">Catalyzes the synthesis of 5,6-dihydrouridine (D), a modified base found in the D-loop of most tRNAs, via the reduction of the C5-C6 double bond in target uridines.</text>
</comment>
<dbReference type="AlphaFoldDB" id="C8X244"/>
<dbReference type="OrthoDB" id="9764501at2"/>
<dbReference type="InterPro" id="IPR024036">
    <property type="entry name" value="tRNA-dHydroUridine_Synthase_C"/>
</dbReference>
<dbReference type="InterPro" id="IPR035587">
    <property type="entry name" value="DUS-like_FMN-bd"/>
</dbReference>
<dbReference type="PROSITE" id="PS01136">
    <property type="entry name" value="UPF0034"/>
    <property type="match status" value="1"/>
</dbReference>
<keyword evidence="7" id="KW-0521">NADP</keyword>
<evidence type="ECO:0000256" key="2">
    <source>
        <dbReference type="ARBA" id="ARBA00002790"/>
    </source>
</evidence>
<dbReference type="Proteomes" id="UP000001052">
    <property type="component" value="Chromosome"/>
</dbReference>
<dbReference type="SUPFAM" id="SSF51395">
    <property type="entry name" value="FMN-linked oxidoreductases"/>
    <property type="match status" value="1"/>
</dbReference>
<evidence type="ECO:0000256" key="10">
    <source>
        <dbReference type="ARBA" id="ARBA00048205"/>
    </source>
</evidence>
<evidence type="ECO:0000256" key="9">
    <source>
        <dbReference type="ARBA" id="ARBA00023002"/>
    </source>
</evidence>
<keyword evidence="6 12" id="KW-0819">tRNA processing</keyword>
<dbReference type="RefSeq" id="WP_015751518.1">
    <property type="nucleotide sequence ID" value="NC_013223.1"/>
</dbReference>
<evidence type="ECO:0000256" key="12">
    <source>
        <dbReference type="PIRNR" id="PIRNR006621"/>
    </source>
</evidence>
<keyword evidence="3" id="KW-0820">tRNA-binding</keyword>
<comment type="catalytic activity">
    <reaction evidence="10">
        <text>a 5,6-dihydrouridine in tRNA + NADP(+) = a uridine in tRNA + NADPH + H(+)</text>
        <dbReference type="Rhea" id="RHEA:23624"/>
        <dbReference type="Rhea" id="RHEA-COMP:13339"/>
        <dbReference type="Rhea" id="RHEA-COMP:13887"/>
        <dbReference type="ChEBI" id="CHEBI:15378"/>
        <dbReference type="ChEBI" id="CHEBI:57783"/>
        <dbReference type="ChEBI" id="CHEBI:58349"/>
        <dbReference type="ChEBI" id="CHEBI:65315"/>
        <dbReference type="ChEBI" id="CHEBI:74443"/>
    </reaction>
</comment>
<dbReference type="InterPro" id="IPR001269">
    <property type="entry name" value="DUS_fam"/>
</dbReference>
<comment type="catalytic activity">
    <reaction evidence="11">
        <text>a 5,6-dihydrouridine in tRNA + NAD(+) = a uridine in tRNA + NADH + H(+)</text>
        <dbReference type="Rhea" id="RHEA:54452"/>
        <dbReference type="Rhea" id="RHEA-COMP:13339"/>
        <dbReference type="Rhea" id="RHEA-COMP:13887"/>
        <dbReference type="ChEBI" id="CHEBI:15378"/>
        <dbReference type="ChEBI" id="CHEBI:57540"/>
        <dbReference type="ChEBI" id="CHEBI:57945"/>
        <dbReference type="ChEBI" id="CHEBI:65315"/>
        <dbReference type="ChEBI" id="CHEBI:74443"/>
    </reaction>
</comment>
<evidence type="ECO:0000256" key="4">
    <source>
        <dbReference type="ARBA" id="ARBA00022630"/>
    </source>
</evidence>
<feature type="binding site" evidence="14">
    <location>
        <position position="77"/>
    </location>
    <ligand>
        <name>FMN</name>
        <dbReference type="ChEBI" id="CHEBI:58210"/>
    </ligand>
</feature>
<dbReference type="STRING" id="485915.Dret_1079"/>
<dbReference type="PANTHER" id="PTHR11082">
    <property type="entry name" value="TRNA-DIHYDROURIDINE SYNTHASE"/>
    <property type="match status" value="1"/>
</dbReference>
<dbReference type="KEGG" id="drt:Dret_1079"/>
<evidence type="ECO:0000313" key="16">
    <source>
        <dbReference type="EMBL" id="ACV68367.1"/>
    </source>
</evidence>
<dbReference type="GO" id="GO:0017150">
    <property type="term" value="F:tRNA dihydrouridine synthase activity"/>
    <property type="evidence" value="ECO:0007669"/>
    <property type="project" value="InterPro"/>
</dbReference>
<dbReference type="Gene3D" id="1.10.1200.80">
    <property type="entry name" value="Putative flavin oxidoreducatase, domain 2"/>
    <property type="match status" value="1"/>
</dbReference>
<evidence type="ECO:0000256" key="13">
    <source>
        <dbReference type="PIRSR" id="PIRSR006621-1"/>
    </source>
</evidence>
<dbReference type="Pfam" id="PF01207">
    <property type="entry name" value="Dus"/>
    <property type="match status" value="1"/>
</dbReference>
<dbReference type="HOGENOM" id="CLU_013299_0_3_7"/>
<reference evidence="16 17" key="2">
    <citation type="journal article" date="2010" name="Stand. Genomic Sci.">
        <title>Complete genome sequence of Desulfohalobium retbaense type strain (HR(100)).</title>
        <authorList>
            <person name="Spring S."/>
            <person name="Nolan M."/>
            <person name="Lapidus A."/>
            <person name="Glavina Del Rio T."/>
            <person name="Copeland A."/>
            <person name="Tice H."/>
            <person name="Cheng J.F."/>
            <person name="Lucas S."/>
            <person name="Land M."/>
            <person name="Chen F."/>
            <person name="Bruce D."/>
            <person name="Goodwin L."/>
            <person name="Pitluck S."/>
            <person name="Ivanova N."/>
            <person name="Mavromatis K."/>
            <person name="Mikhailova N."/>
            <person name="Pati A."/>
            <person name="Chen A."/>
            <person name="Palaniappan K."/>
            <person name="Hauser L."/>
            <person name="Chang Y.J."/>
            <person name="Jeffries C.D."/>
            <person name="Munk C."/>
            <person name="Kiss H."/>
            <person name="Chain P."/>
            <person name="Han C."/>
            <person name="Brettin T."/>
            <person name="Detter J.C."/>
            <person name="Schuler E."/>
            <person name="Goker M."/>
            <person name="Rohde M."/>
            <person name="Bristow J."/>
            <person name="Eisen J.A."/>
            <person name="Markowitz V."/>
            <person name="Hugenholtz P."/>
            <person name="Kyrpides N.C."/>
            <person name="Klenk H.P."/>
        </authorList>
    </citation>
    <scope>NUCLEOTIDE SEQUENCE [LARGE SCALE GENOMIC DNA]</scope>
    <source>
        <strain evidence="16 17">DSM 5692</strain>
    </source>
</reference>
<dbReference type="InterPro" id="IPR013785">
    <property type="entry name" value="Aldolase_TIM"/>
</dbReference>
<feature type="binding site" evidence="14">
    <location>
        <position position="146"/>
    </location>
    <ligand>
        <name>FMN</name>
        <dbReference type="ChEBI" id="CHEBI:58210"/>
    </ligand>
</feature>
<comment type="similarity">
    <text evidence="12">Belongs to the dus family.</text>
</comment>
<dbReference type="CDD" id="cd02801">
    <property type="entry name" value="DUS_like_FMN"/>
    <property type="match status" value="1"/>
</dbReference>
<feature type="domain" description="DUS-like FMN-binding" evidence="15">
    <location>
        <begin position="21"/>
        <end position="318"/>
    </location>
</feature>
<keyword evidence="14" id="KW-0547">Nucleotide-binding</keyword>
<dbReference type="Gene3D" id="3.20.20.70">
    <property type="entry name" value="Aldolase class I"/>
    <property type="match status" value="1"/>
</dbReference>
<dbReference type="EMBL" id="CP001734">
    <property type="protein sequence ID" value="ACV68367.1"/>
    <property type="molecule type" value="Genomic_DNA"/>
</dbReference>
<evidence type="ECO:0000256" key="7">
    <source>
        <dbReference type="ARBA" id="ARBA00022857"/>
    </source>
</evidence>
<feature type="binding site" evidence="14">
    <location>
        <position position="176"/>
    </location>
    <ligand>
        <name>FMN</name>
        <dbReference type="ChEBI" id="CHEBI:58210"/>
    </ligand>
</feature>
<comment type="cofactor">
    <cofactor evidence="1 12 14">
        <name>FMN</name>
        <dbReference type="ChEBI" id="CHEBI:58210"/>
    </cofactor>
</comment>
<evidence type="ECO:0000256" key="6">
    <source>
        <dbReference type="ARBA" id="ARBA00022694"/>
    </source>
</evidence>
<protein>
    <recommendedName>
        <fullName evidence="12">tRNA-dihydrouridine synthase</fullName>
        <ecNumber evidence="12">1.3.1.-</ecNumber>
    </recommendedName>
</protein>
<evidence type="ECO:0000256" key="1">
    <source>
        <dbReference type="ARBA" id="ARBA00001917"/>
    </source>
</evidence>
<feature type="active site" description="Proton donor" evidence="13">
    <location>
        <position position="107"/>
    </location>
</feature>
<sequence length="328" mass="35703">MTNVSATGPSPLPFGPQAPWLAPLAGFTDLPFRLLCRENGARVAHTEMISVKGLIYNSQGTWDLLATAPADTPLVVQLFGADPDCFAQPVRWLTERGFHWIDLNAGCPVRKVIKTGAGAALMEDPQRLVRIMQTIGRAAPVQAGVKLRLPADGSTDGLLRLRDTLARAGVSWITLHPRTARQGYGGLAQWSALSRMAESSPVPIVASGDLWNAQAARRCFEQTGVDGIMFARGALHNPRIFKADLATGAEEDPCTDTASIAALVRRHGQLCRRYDPSRSMLLKMRSFIPRYVKGFPGAKQARKGIIACQDWEAFEQYADQLEEALAGQ</sequence>
<dbReference type="PANTHER" id="PTHR11082:SF25">
    <property type="entry name" value="DUS-LIKE FMN-BINDING DOMAIN-CONTAINING PROTEIN"/>
    <property type="match status" value="1"/>
</dbReference>
<dbReference type="GO" id="GO:0000049">
    <property type="term" value="F:tRNA binding"/>
    <property type="evidence" value="ECO:0007669"/>
    <property type="project" value="UniProtKB-KW"/>
</dbReference>
<dbReference type="InterPro" id="IPR018517">
    <property type="entry name" value="tRNA_hU_synthase_CS"/>
</dbReference>
<keyword evidence="4 12" id="KW-0285">Flavoprotein</keyword>
<accession>C8X244</accession>
<evidence type="ECO:0000256" key="3">
    <source>
        <dbReference type="ARBA" id="ARBA00022555"/>
    </source>
</evidence>
<keyword evidence="17" id="KW-1185">Reference proteome</keyword>
<dbReference type="eggNOG" id="COG0042">
    <property type="taxonomic scope" value="Bacteria"/>
</dbReference>
<name>C8X244_DESRD</name>
<evidence type="ECO:0000256" key="14">
    <source>
        <dbReference type="PIRSR" id="PIRSR006621-2"/>
    </source>
</evidence>
<evidence type="ECO:0000259" key="15">
    <source>
        <dbReference type="Pfam" id="PF01207"/>
    </source>
</evidence>
<dbReference type="GO" id="GO:0050660">
    <property type="term" value="F:flavin adenine dinucleotide binding"/>
    <property type="evidence" value="ECO:0007669"/>
    <property type="project" value="InterPro"/>
</dbReference>
<keyword evidence="5 12" id="KW-0288">FMN</keyword>
<evidence type="ECO:0000256" key="8">
    <source>
        <dbReference type="ARBA" id="ARBA00022884"/>
    </source>
</evidence>
<keyword evidence="9 12" id="KW-0560">Oxidoreductase</keyword>
<dbReference type="EC" id="1.3.1.-" evidence="12"/>
<gene>
    <name evidence="16" type="ordered locus">Dret_1079</name>
</gene>
<dbReference type="PIRSF" id="PIRSF006621">
    <property type="entry name" value="Dus"/>
    <property type="match status" value="1"/>
</dbReference>
<evidence type="ECO:0000256" key="5">
    <source>
        <dbReference type="ARBA" id="ARBA00022643"/>
    </source>
</evidence>